<dbReference type="AlphaFoldDB" id="A0A4Q1KZJ6"/>
<gene>
    <name evidence="2" type="ORF">EQW73_00090</name>
    <name evidence="3" type="ORF">EQW78_05660</name>
</gene>
<evidence type="ECO:0000313" key="4">
    <source>
        <dbReference type="Proteomes" id="UP000289805"/>
    </source>
</evidence>
<evidence type="ECO:0008006" key="6">
    <source>
        <dbReference type="Google" id="ProtNLM"/>
    </source>
</evidence>
<dbReference type="PROSITE" id="PS51257">
    <property type="entry name" value="PROKAR_LIPOPROTEIN"/>
    <property type="match status" value="1"/>
</dbReference>
<evidence type="ECO:0000313" key="2">
    <source>
        <dbReference type="EMBL" id="RXR27771.1"/>
    </source>
</evidence>
<dbReference type="RefSeq" id="WP_030150463.1">
    <property type="nucleotide sequence ID" value="NZ_JOFV01000004.1"/>
</dbReference>
<sequence>MPRRSALLVGVLAVACGSLALAAALGSTGSVTIPPEGPWVVLVDGPSEADAECASDPAVAYALTPAILPPAGSSIGLLPDATRGDVRRVVACLEEHVSPSRITVVTAGATRS</sequence>
<protein>
    <recommendedName>
        <fullName evidence="6">Alpha/beta hydrolase</fullName>
    </recommendedName>
</protein>
<comment type="caution">
    <text evidence="3">The sequence shown here is derived from an EMBL/GenBank/DDBJ whole genome shotgun (WGS) entry which is preliminary data.</text>
</comment>
<dbReference type="EMBL" id="SDJR01000001">
    <property type="protein sequence ID" value="RXR27771.1"/>
    <property type="molecule type" value="Genomic_DNA"/>
</dbReference>
<feature type="chain" id="PRO_5020535310" description="Alpha/beta hydrolase" evidence="1">
    <location>
        <begin position="23"/>
        <end position="112"/>
    </location>
</feature>
<proteinExistence type="predicted"/>
<keyword evidence="1" id="KW-0732">Signal</keyword>
<dbReference type="EMBL" id="SDJQ01000007">
    <property type="protein sequence ID" value="RXR35792.1"/>
    <property type="molecule type" value="Genomic_DNA"/>
</dbReference>
<organism evidence="3 4">
    <name type="scientific">Oerskovia turbata</name>
    <dbReference type="NCBI Taxonomy" id="1713"/>
    <lineage>
        <taxon>Bacteria</taxon>
        <taxon>Bacillati</taxon>
        <taxon>Actinomycetota</taxon>
        <taxon>Actinomycetes</taxon>
        <taxon>Micrococcales</taxon>
        <taxon>Cellulomonadaceae</taxon>
        <taxon>Oerskovia</taxon>
    </lineage>
</organism>
<name>A0A4Q1KZJ6_9CELL</name>
<evidence type="ECO:0000313" key="3">
    <source>
        <dbReference type="EMBL" id="RXR35792.1"/>
    </source>
</evidence>
<dbReference type="OrthoDB" id="10011306at2"/>
<dbReference type="STRING" id="1713.GCA_000718325_00906"/>
<evidence type="ECO:0000313" key="5">
    <source>
        <dbReference type="Proteomes" id="UP000290517"/>
    </source>
</evidence>
<keyword evidence="5" id="KW-1185">Reference proteome</keyword>
<dbReference type="Proteomes" id="UP000289805">
    <property type="component" value="Unassembled WGS sequence"/>
</dbReference>
<evidence type="ECO:0000256" key="1">
    <source>
        <dbReference type="SAM" id="SignalP"/>
    </source>
</evidence>
<feature type="signal peptide" evidence="1">
    <location>
        <begin position="1"/>
        <end position="22"/>
    </location>
</feature>
<dbReference type="Proteomes" id="UP000290517">
    <property type="component" value="Unassembled WGS sequence"/>
</dbReference>
<reference evidence="4 5" key="1">
    <citation type="submission" date="2019-01" db="EMBL/GenBank/DDBJ databases">
        <title>Oerskovia turbata Genome sequencing and assembly.</title>
        <authorList>
            <person name="Dou T."/>
        </authorList>
    </citation>
    <scope>NUCLEOTIDE SEQUENCE [LARGE SCALE GENOMIC DNA]</scope>
    <source>
        <strain evidence="3 4">JCM12123</strain>
        <strain evidence="2 5">JCM3160</strain>
    </source>
</reference>
<accession>A0A4Q1KZJ6</accession>